<protein>
    <submittedName>
        <fullName evidence="1">Unannotated protein</fullName>
    </submittedName>
</protein>
<dbReference type="InterPro" id="IPR029043">
    <property type="entry name" value="GcvT/YgfZ_C"/>
</dbReference>
<dbReference type="EMBL" id="CAEZUD010000042">
    <property type="protein sequence ID" value="CAB4593249.1"/>
    <property type="molecule type" value="Genomic_DNA"/>
</dbReference>
<organism evidence="1">
    <name type="scientific">freshwater metagenome</name>
    <dbReference type="NCBI Taxonomy" id="449393"/>
    <lineage>
        <taxon>unclassified sequences</taxon>
        <taxon>metagenomes</taxon>
        <taxon>ecological metagenomes</taxon>
    </lineage>
</organism>
<dbReference type="SUPFAM" id="SSF101790">
    <property type="entry name" value="Aminomethyltransferase beta-barrel domain"/>
    <property type="match status" value="1"/>
</dbReference>
<name>A0A6J6FZP7_9ZZZZ</name>
<dbReference type="AlphaFoldDB" id="A0A6J6FZP7"/>
<accession>A0A6J6FZP7</accession>
<proteinExistence type="predicted"/>
<gene>
    <name evidence="1" type="ORF">UFOPK1778_00820</name>
</gene>
<evidence type="ECO:0000313" key="1">
    <source>
        <dbReference type="EMBL" id="CAB4593249.1"/>
    </source>
</evidence>
<sequence length="95" mass="10257">MNKGCYRGQEPVAKVFNLGQPPRRLTLLHLDGSMVAMPAHGAKIELEGKEVGVIGSVARHYELGPIALALIKRNVPIEATLICEGVTATQEILQK</sequence>
<dbReference type="Gene3D" id="3.30.1360.120">
    <property type="entry name" value="Probable tRNA modification gtpase trme, domain 1"/>
    <property type="match status" value="1"/>
</dbReference>
<reference evidence="1" key="1">
    <citation type="submission" date="2020-05" db="EMBL/GenBank/DDBJ databases">
        <authorList>
            <person name="Chiriac C."/>
            <person name="Salcher M."/>
            <person name="Ghai R."/>
            <person name="Kavagutti S V."/>
        </authorList>
    </citation>
    <scope>NUCLEOTIDE SEQUENCE</scope>
</reference>
<dbReference type="InterPro" id="IPR027266">
    <property type="entry name" value="TrmE/GcvT-like"/>
</dbReference>